<feature type="compositionally biased region" description="Basic and acidic residues" evidence="1">
    <location>
        <begin position="35"/>
        <end position="63"/>
    </location>
</feature>
<accession>A0A0B6ZKJ8</accession>
<protein>
    <submittedName>
        <fullName evidence="2">Uncharacterized protein</fullName>
    </submittedName>
</protein>
<dbReference type="EMBL" id="HACG01022158">
    <property type="protein sequence ID" value="CEK69023.1"/>
    <property type="molecule type" value="Transcribed_RNA"/>
</dbReference>
<evidence type="ECO:0000313" key="2">
    <source>
        <dbReference type="EMBL" id="CEK69023.1"/>
    </source>
</evidence>
<feature type="compositionally biased region" description="Basic residues" evidence="1">
    <location>
        <begin position="1"/>
        <end position="11"/>
    </location>
</feature>
<sequence>KGNGRQKRDKTKKMEDKRAENQNKKERRKLKKKETKIDRKLCQQKDDSRSKHEKYCKGHEAGW</sequence>
<gene>
    <name evidence="2" type="primary">ORF68631</name>
</gene>
<organism evidence="2">
    <name type="scientific">Arion vulgaris</name>
    <dbReference type="NCBI Taxonomy" id="1028688"/>
    <lineage>
        <taxon>Eukaryota</taxon>
        <taxon>Metazoa</taxon>
        <taxon>Spiralia</taxon>
        <taxon>Lophotrochozoa</taxon>
        <taxon>Mollusca</taxon>
        <taxon>Gastropoda</taxon>
        <taxon>Heterobranchia</taxon>
        <taxon>Euthyneura</taxon>
        <taxon>Panpulmonata</taxon>
        <taxon>Eupulmonata</taxon>
        <taxon>Stylommatophora</taxon>
        <taxon>Helicina</taxon>
        <taxon>Arionoidea</taxon>
        <taxon>Arionidae</taxon>
        <taxon>Arion</taxon>
    </lineage>
</organism>
<name>A0A0B6ZKJ8_9EUPU</name>
<reference evidence="2" key="1">
    <citation type="submission" date="2014-12" db="EMBL/GenBank/DDBJ databases">
        <title>Insight into the proteome of Arion vulgaris.</title>
        <authorList>
            <person name="Aradska J."/>
            <person name="Bulat T."/>
            <person name="Smidak R."/>
            <person name="Sarate P."/>
            <person name="Gangsoo J."/>
            <person name="Sialana F."/>
            <person name="Bilban M."/>
            <person name="Lubec G."/>
        </authorList>
    </citation>
    <scope>NUCLEOTIDE SEQUENCE</scope>
    <source>
        <tissue evidence="2">Skin</tissue>
    </source>
</reference>
<feature type="region of interest" description="Disordered" evidence="1">
    <location>
        <begin position="1"/>
        <end position="63"/>
    </location>
</feature>
<proteinExistence type="predicted"/>
<dbReference type="AlphaFoldDB" id="A0A0B6ZKJ8"/>
<feature type="compositionally biased region" description="Basic and acidic residues" evidence="1">
    <location>
        <begin position="12"/>
        <end position="24"/>
    </location>
</feature>
<feature type="non-terminal residue" evidence="2">
    <location>
        <position position="1"/>
    </location>
</feature>
<evidence type="ECO:0000256" key="1">
    <source>
        <dbReference type="SAM" id="MobiDB-lite"/>
    </source>
</evidence>
<feature type="compositionally biased region" description="Basic residues" evidence="1">
    <location>
        <begin position="25"/>
        <end position="34"/>
    </location>
</feature>